<dbReference type="Pfam" id="PF00453">
    <property type="entry name" value="Ribosomal_L20"/>
    <property type="match status" value="1"/>
</dbReference>
<evidence type="ECO:0000256" key="4">
    <source>
        <dbReference type="ARBA" id="ARBA00022980"/>
    </source>
</evidence>
<dbReference type="Gene3D" id="1.10.1900.20">
    <property type="entry name" value="Ribosomal protein L20"/>
    <property type="match status" value="1"/>
</dbReference>
<dbReference type="AlphaFoldDB" id="A0A386AZZ5"/>
<dbReference type="PROSITE" id="PS00937">
    <property type="entry name" value="RIBOSOMAL_L20"/>
    <property type="match status" value="1"/>
</dbReference>
<dbReference type="GeneID" id="38278898"/>
<keyword evidence="4 7" id="KW-0689">Ribosomal protein</keyword>
<evidence type="ECO:0000256" key="6">
    <source>
        <dbReference type="ARBA" id="ARBA00035295"/>
    </source>
</evidence>
<keyword evidence="5" id="KW-0687">Ribonucleoprotein</keyword>
<dbReference type="InterPro" id="IPR005813">
    <property type="entry name" value="Ribosomal_bL20"/>
</dbReference>
<evidence type="ECO:0000256" key="2">
    <source>
        <dbReference type="ARBA" id="ARBA00022730"/>
    </source>
</evidence>
<dbReference type="GO" id="GO:0006412">
    <property type="term" value="P:translation"/>
    <property type="evidence" value="ECO:0007669"/>
    <property type="project" value="InterPro"/>
</dbReference>
<dbReference type="GO" id="GO:0019843">
    <property type="term" value="F:rRNA binding"/>
    <property type="evidence" value="ECO:0007669"/>
    <property type="project" value="UniProtKB-KW"/>
</dbReference>
<dbReference type="SUPFAM" id="SSF74731">
    <property type="entry name" value="Ribosomal protein L20"/>
    <property type="match status" value="1"/>
</dbReference>
<evidence type="ECO:0000256" key="3">
    <source>
        <dbReference type="ARBA" id="ARBA00022884"/>
    </source>
</evidence>
<geneLocation type="chloroplast" evidence="7"/>
<comment type="similarity">
    <text evidence="1">Belongs to the bacterial ribosomal protein bL20 family.</text>
</comment>
<accession>A0A386AZZ5</accession>
<evidence type="ECO:0000313" key="7">
    <source>
        <dbReference type="EMBL" id="AYC65026.1"/>
    </source>
</evidence>
<name>A0A386AZZ5_9CHLO</name>
<sequence>MLAQRLESSAFNRSVLGSNPRYPTIIMEKHSYKGRCLKKRKFRSLWICRLNARMRLLGKNYHSFIKKNKNINRKIYAQLIFYDSLIFKNDKIKL</sequence>
<dbReference type="InterPro" id="IPR049946">
    <property type="entry name" value="RIBOSOMAL_L20_CS"/>
</dbReference>
<keyword evidence="7" id="KW-0934">Plastid</keyword>
<dbReference type="InterPro" id="IPR035566">
    <property type="entry name" value="Ribosomal_protein_bL20_C"/>
</dbReference>
<dbReference type="EMBL" id="MH591105">
    <property type="protein sequence ID" value="AYC65026.1"/>
    <property type="molecule type" value="Genomic_DNA"/>
</dbReference>
<reference evidence="7" key="1">
    <citation type="submission" date="2018-07" db="EMBL/GenBank/DDBJ databases">
        <authorList>
            <person name="Quirk P.G."/>
            <person name="Krulwich T.A."/>
        </authorList>
    </citation>
    <scope>NUCLEOTIDE SEQUENCE</scope>
</reference>
<organism evidence="7">
    <name type="scientific">Callipsygma wilsonis</name>
    <dbReference type="NCBI Taxonomy" id="2320807"/>
    <lineage>
        <taxon>Eukaryota</taxon>
        <taxon>Viridiplantae</taxon>
        <taxon>Chlorophyta</taxon>
        <taxon>core chlorophytes</taxon>
        <taxon>Ulvophyceae</taxon>
        <taxon>TCBD clade</taxon>
        <taxon>Bryopsidales</taxon>
        <taxon>Halimedineae</taxon>
        <taxon>Halimedaceae</taxon>
        <taxon>Rhipiliopsideae</taxon>
        <taxon>Callipsygma</taxon>
    </lineage>
</organism>
<dbReference type="RefSeq" id="YP_009519055.1">
    <property type="nucleotide sequence ID" value="NC_039522.1"/>
</dbReference>
<dbReference type="GO" id="GO:0003735">
    <property type="term" value="F:structural constituent of ribosome"/>
    <property type="evidence" value="ECO:0007669"/>
    <property type="project" value="InterPro"/>
</dbReference>
<protein>
    <recommendedName>
        <fullName evidence="6">Large ribosomal subunit protein bL20c</fullName>
    </recommendedName>
</protein>
<keyword evidence="2" id="KW-0699">rRNA-binding</keyword>
<proteinExistence type="inferred from homology"/>
<dbReference type="GO" id="GO:0005840">
    <property type="term" value="C:ribosome"/>
    <property type="evidence" value="ECO:0007669"/>
    <property type="project" value="UniProtKB-KW"/>
</dbReference>
<reference evidence="7" key="2">
    <citation type="journal article" date="2019" name="Mol. Phylogenet. Evol.">
        <title>Reassessment of the classification of bryopsidales (chlorophyta) based on chloroplast phylogenomic analyses.</title>
        <authorList>
            <person name="Cremen M.C."/>
            <person name="Leliaert F."/>
            <person name="West J."/>
            <person name="Lam D.W."/>
            <person name="Shimada S."/>
            <person name="Lopez-Bautista J.M."/>
            <person name="Verbruggen H."/>
        </authorList>
    </citation>
    <scope>NUCLEOTIDE SEQUENCE</scope>
</reference>
<gene>
    <name evidence="7" type="primary">rpl20</name>
</gene>
<evidence type="ECO:0000256" key="5">
    <source>
        <dbReference type="ARBA" id="ARBA00023274"/>
    </source>
</evidence>
<dbReference type="GO" id="GO:1990904">
    <property type="term" value="C:ribonucleoprotein complex"/>
    <property type="evidence" value="ECO:0007669"/>
    <property type="project" value="UniProtKB-KW"/>
</dbReference>
<evidence type="ECO:0000256" key="1">
    <source>
        <dbReference type="ARBA" id="ARBA00007698"/>
    </source>
</evidence>
<keyword evidence="3" id="KW-0694">RNA-binding</keyword>
<keyword evidence="7" id="KW-0150">Chloroplast</keyword>